<organism evidence="6 7">
    <name type="scientific">Sesamum alatum</name>
    <dbReference type="NCBI Taxonomy" id="300844"/>
    <lineage>
        <taxon>Eukaryota</taxon>
        <taxon>Viridiplantae</taxon>
        <taxon>Streptophyta</taxon>
        <taxon>Embryophyta</taxon>
        <taxon>Tracheophyta</taxon>
        <taxon>Spermatophyta</taxon>
        <taxon>Magnoliopsida</taxon>
        <taxon>eudicotyledons</taxon>
        <taxon>Gunneridae</taxon>
        <taxon>Pentapetalae</taxon>
        <taxon>asterids</taxon>
        <taxon>lamiids</taxon>
        <taxon>Lamiales</taxon>
        <taxon>Pedaliaceae</taxon>
        <taxon>Sesamum</taxon>
    </lineage>
</organism>
<dbReference type="FunFam" id="1.25.10.10:FF:000041">
    <property type="entry name" value="Serine/threonine protein phosphatase 2A regulatory subunit"/>
    <property type="match status" value="1"/>
</dbReference>
<feature type="compositionally biased region" description="Basic residues" evidence="5">
    <location>
        <begin position="1"/>
        <end position="13"/>
    </location>
</feature>
<gene>
    <name evidence="6" type="ORF">Salat_0759700</name>
</gene>
<dbReference type="Proteomes" id="UP001293254">
    <property type="component" value="Unassembled WGS sequence"/>
</dbReference>
<dbReference type="Gene3D" id="1.25.10.10">
    <property type="entry name" value="Leucine-rich Repeat Variant"/>
    <property type="match status" value="1"/>
</dbReference>
<keyword evidence="7" id="KW-1185">Reference proteome</keyword>
<dbReference type="GO" id="GO:0007165">
    <property type="term" value="P:signal transduction"/>
    <property type="evidence" value="ECO:0007669"/>
    <property type="project" value="InterPro"/>
</dbReference>
<reference evidence="6" key="2">
    <citation type="journal article" date="2024" name="Plant">
        <title>Genomic evolution and insights into agronomic trait innovations of Sesamum species.</title>
        <authorList>
            <person name="Miao H."/>
            <person name="Wang L."/>
            <person name="Qu L."/>
            <person name="Liu H."/>
            <person name="Sun Y."/>
            <person name="Le M."/>
            <person name="Wang Q."/>
            <person name="Wei S."/>
            <person name="Zheng Y."/>
            <person name="Lin W."/>
            <person name="Duan Y."/>
            <person name="Cao H."/>
            <person name="Xiong S."/>
            <person name="Wang X."/>
            <person name="Wei L."/>
            <person name="Li C."/>
            <person name="Ma Q."/>
            <person name="Ju M."/>
            <person name="Zhao R."/>
            <person name="Li G."/>
            <person name="Mu C."/>
            <person name="Tian Q."/>
            <person name="Mei H."/>
            <person name="Zhang T."/>
            <person name="Gao T."/>
            <person name="Zhang H."/>
        </authorList>
    </citation>
    <scope>NUCLEOTIDE SEQUENCE</scope>
    <source>
        <strain evidence="6">3651</strain>
    </source>
</reference>
<evidence type="ECO:0000256" key="4">
    <source>
        <dbReference type="PIRNR" id="PIRNR028043"/>
    </source>
</evidence>
<keyword evidence="3" id="KW-0963">Cytoplasm</keyword>
<dbReference type="SUPFAM" id="SSF48371">
    <property type="entry name" value="ARM repeat"/>
    <property type="match status" value="1"/>
</dbReference>
<evidence type="ECO:0000256" key="1">
    <source>
        <dbReference type="ARBA" id="ARBA00004496"/>
    </source>
</evidence>
<dbReference type="Pfam" id="PF01603">
    <property type="entry name" value="B56"/>
    <property type="match status" value="1"/>
</dbReference>
<reference evidence="6" key="1">
    <citation type="submission" date="2020-06" db="EMBL/GenBank/DDBJ databases">
        <authorList>
            <person name="Li T."/>
            <person name="Hu X."/>
            <person name="Zhang T."/>
            <person name="Song X."/>
            <person name="Zhang H."/>
            <person name="Dai N."/>
            <person name="Sheng W."/>
            <person name="Hou X."/>
            <person name="Wei L."/>
        </authorList>
    </citation>
    <scope>NUCLEOTIDE SEQUENCE</scope>
    <source>
        <strain evidence="6">3651</strain>
        <tissue evidence="6">Leaf</tissue>
    </source>
</reference>
<proteinExistence type="inferred from homology"/>
<dbReference type="PIRSF" id="PIRSF028043">
    <property type="entry name" value="PP2A_B56"/>
    <property type="match status" value="1"/>
</dbReference>
<evidence type="ECO:0000313" key="6">
    <source>
        <dbReference type="EMBL" id="KAK4435960.1"/>
    </source>
</evidence>
<dbReference type="GO" id="GO:0005737">
    <property type="term" value="C:cytoplasm"/>
    <property type="evidence" value="ECO:0007669"/>
    <property type="project" value="UniProtKB-SubCell"/>
</dbReference>
<comment type="subcellular location">
    <subcellularLocation>
        <location evidence="1">Cytoplasm</location>
    </subcellularLocation>
</comment>
<dbReference type="InterPro" id="IPR002554">
    <property type="entry name" value="PP2A_B56"/>
</dbReference>
<dbReference type="PANTHER" id="PTHR10257:SF117">
    <property type="entry name" value="SERINE_THREONINE PROTEIN PHOSPHATASE 2A REGULATORY SUBUNIT"/>
    <property type="match status" value="1"/>
</dbReference>
<accession>A0AAE1YSL0</accession>
<dbReference type="InterPro" id="IPR016024">
    <property type="entry name" value="ARM-type_fold"/>
</dbReference>
<feature type="region of interest" description="Disordered" evidence="5">
    <location>
        <begin position="1"/>
        <end position="29"/>
    </location>
</feature>
<dbReference type="GO" id="GO:0019888">
    <property type="term" value="F:protein phosphatase regulator activity"/>
    <property type="evidence" value="ECO:0007669"/>
    <property type="project" value="UniProtKB-UniRule"/>
</dbReference>
<evidence type="ECO:0000256" key="5">
    <source>
        <dbReference type="SAM" id="MobiDB-lite"/>
    </source>
</evidence>
<dbReference type="AlphaFoldDB" id="A0AAE1YSL0"/>
<dbReference type="InterPro" id="IPR011989">
    <property type="entry name" value="ARM-like"/>
</dbReference>
<evidence type="ECO:0000313" key="7">
    <source>
        <dbReference type="Proteomes" id="UP001293254"/>
    </source>
</evidence>
<dbReference type="EMBL" id="JACGWO010000002">
    <property type="protein sequence ID" value="KAK4435960.1"/>
    <property type="molecule type" value="Genomic_DNA"/>
</dbReference>
<protein>
    <recommendedName>
        <fullName evidence="4">Serine/threonine protein phosphatase 2A regulatory subunit</fullName>
    </recommendedName>
</protein>
<evidence type="ECO:0000256" key="2">
    <source>
        <dbReference type="ARBA" id="ARBA00009745"/>
    </source>
</evidence>
<comment type="function">
    <text evidence="4">The B regulatory subunit might modulate substrate selectivity and catalytic activity, and also might direct the localization of the catalytic enzyme to a particular subcellular compartment.</text>
</comment>
<comment type="caution">
    <text evidence="6">The sequence shown here is derived from an EMBL/GenBank/DDBJ whole genome shotgun (WGS) entry which is preliminary data.</text>
</comment>
<evidence type="ECO:0000256" key="3">
    <source>
        <dbReference type="ARBA" id="ARBA00022490"/>
    </source>
</evidence>
<sequence>MFNKIMKRGQKKPSKSEATEPPPVPTAAAAPNVTVNHASRATVAAPQPLLSLATIQNPGVVEVLPMLRDVAVPERHVVFIRKVLVCCFFFDFSDTMKSAREKEIKRQTLAELVDIVQSGSCKLNEIMQEDMIKMVSMNIFRCLPPAPHENTGAEGGDPEEDDMFMDPAWPHLQLVYELLLRYIVSSDTDTKLAKRFIDHAFVIKLLELFDSEDMREREYLKTIVHRIYGRFMVHRPLIRNEINNILYRFIFETERYNGICELLEILGSIINGFALPMKEEHKLFLVRALIPMHKPKSITMYHQQLSYCITQFVEKDYRLSDTVIRGVLKYWPLTNCGKEVLFLGELEEILEFTQSAEFQRCMVPLFRQIGRSLNSPHFQVAERALFWWNNEHIVALIAENRHVVLPIIFDALEKNIRSHWNPAINGLSANVRRMFQEMDGELFDECQRQHAAKEANAGKLEEQRVSTWKRLEEVAARTMGVV</sequence>
<name>A0AAE1YSL0_9LAMI</name>
<comment type="similarity">
    <text evidence="2">Belongs to the phosphatase 2A regulatory subunit B56 family.</text>
</comment>
<dbReference type="GO" id="GO:0000159">
    <property type="term" value="C:protein phosphatase type 2A complex"/>
    <property type="evidence" value="ECO:0007669"/>
    <property type="project" value="UniProtKB-UniRule"/>
</dbReference>
<dbReference type="PANTHER" id="PTHR10257">
    <property type="entry name" value="SERINE/THREONINE PROTEIN PHOSPHATASE 2A PP2A REGULATORY SUBUNIT B"/>
    <property type="match status" value="1"/>
</dbReference>